<accession>A0A0K0FRX8</accession>
<dbReference type="Proteomes" id="UP000035680">
    <property type="component" value="Unassembled WGS sequence"/>
</dbReference>
<organism evidence="1 2">
    <name type="scientific">Strongyloides venezuelensis</name>
    <name type="common">Threadworm</name>
    <dbReference type="NCBI Taxonomy" id="75913"/>
    <lineage>
        <taxon>Eukaryota</taxon>
        <taxon>Metazoa</taxon>
        <taxon>Ecdysozoa</taxon>
        <taxon>Nematoda</taxon>
        <taxon>Chromadorea</taxon>
        <taxon>Rhabditida</taxon>
        <taxon>Tylenchina</taxon>
        <taxon>Panagrolaimomorpha</taxon>
        <taxon>Strongyloidoidea</taxon>
        <taxon>Strongyloididae</taxon>
        <taxon>Strongyloides</taxon>
    </lineage>
</organism>
<protein>
    <submittedName>
        <fullName evidence="2">Ovule protein</fullName>
    </submittedName>
</protein>
<reference evidence="1" key="1">
    <citation type="submission" date="2014-07" db="EMBL/GenBank/DDBJ databases">
        <authorList>
            <person name="Martin A.A"/>
            <person name="De Silva N."/>
        </authorList>
    </citation>
    <scope>NUCLEOTIDE SEQUENCE</scope>
</reference>
<dbReference type="WBParaSite" id="SVE_1303600.1">
    <property type="protein sequence ID" value="SVE_1303600.1"/>
    <property type="gene ID" value="SVE_1303600"/>
</dbReference>
<keyword evidence="1" id="KW-1185">Reference proteome</keyword>
<dbReference type="AlphaFoldDB" id="A0A0K0FRX8"/>
<sequence>MGIIPPLLGTKQLQTENFASRTLPGSNRSSTKTLDLDFFKILQLWASFYHIQYQTRLQKSYSPLCY</sequence>
<evidence type="ECO:0000313" key="1">
    <source>
        <dbReference type="Proteomes" id="UP000035680"/>
    </source>
</evidence>
<reference evidence="2" key="2">
    <citation type="submission" date="2015-08" db="UniProtKB">
        <authorList>
            <consortium name="WormBaseParasite"/>
        </authorList>
    </citation>
    <scope>IDENTIFICATION</scope>
</reference>
<evidence type="ECO:0000313" key="2">
    <source>
        <dbReference type="WBParaSite" id="SVE_1303600.1"/>
    </source>
</evidence>
<name>A0A0K0FRX8_STRVS</name>
<proteinExistence type="predicted"/>